<sequence length="1672" mass="174111">MRTLVPLLAVGLVLAACELPSDDDASESKALERSLSAQVSAESTGNATFDPTLGAPACASVGPTCDSGELLVGRANLGPEPHAPNTVGGACADGTDGTYGTSASLERLSVSRSDGTALAVGKEVTLQATVRASTNYWAEVLDFYAAPDASSPSWTLVKTEWPSKSGLQVLSTSYVLPAGSRQVLRGVYRRLGENLSPCMPGSLNDHDDLVFEVALEPDSLPPSVALTIPSEGAIVRGYYPFKAEASDNFGVQRVEFYDGAALIGTVTRSPYSLYWNSRAVANGPHTLTARAYDVAGNIALSTPLNVLVDNDFVPPQVAFLTPVEGATVGETVSLEVNASDDRGLVNVDFYVARDTGGNVAFRHIGSANAPPYRVAWNARSSPDGPYVLQAIAHDSAGNVSPEALVHVVLENDLIPPATAITAPTSGASLSGTVSIEASASDNRQIVRVEFYVDGEPVGFDTTAPYAVSWDTAAMFTGSHTLTSRAYDTAGYSTESAPVTVQTNNPGNVRYDPGLKAPRCDTVKDRCDTLTLVKGRGPAGPERYAPNTLDGCIDGTRTDLGEAIQRIRVLREDGTPMAEGKRVRIEVDVHSTYDAWRYQYLELFSAANATQPAWTHITSIKLTTPGAQTLSAEYILPAGGLQAVRAKFGLFLSPTGVPCGTEPADGSWNDRDDVVFPVGQEPDTLPPQVALTAPAPQATVSGTVAVTAVASDNFGVVAVDFYDGQTLLGTDTSAPFSLSWATRSGPSGSHTLIARARDLAGNMALSQPVTVVVDNDLVVPTVAITSPAPGTLIPGTVELTVNATDDRAVTRVELYSGTRLLVTLPSAPYRYSWDTRSEWSGTHVLTARAYDAAGNVGISEEVAVLVVRDTTPPAVSITSPTASAAVAGTVTISANATDEFGVQRVEFLIDGQMVGTSTSAPYSFTWNTLTATIGNHTLTARATDIHGNAATSPGVSVKVDNLPPSVALTSPASGTTLVGVVSLAAEATDTTGVTRVDFFVDGALLASDTSAPYSVTWDSAGWVNGSHTLYARAYDGLGHMAVSPELTVNTSQPTSAVFDPVLRVPTCASTERLCDTLLLVKGRDGSESNAPNTLHGSCADGAELPESEKIHRIKVYSTTGSTFAQGQRVRVEVHVNAVNTATDALDLFYTSNANTPSWTHLATLVPSATGTQVLAAEYVLPAGFLQAVRAQFRVGGDASSACSTGARDDHDDLAFLVDSDPTVSITSPAHNAQVQGTVAVTATAADNYEVRRVEFYVDGILIGSDVGAPYQQNWNSTNMANGAHTLTAKAYDAGGRVGTSASVVVYTDNTPPTATLTAPAQGALLRGSAQLTATASDAQGVARVEFYDGATLIGTDTASPYALSWNTASAADGAHTLSVKAYDIAGNVRTSVSVGVTVDNTGPTTALTAPAPDAHLRKGLMLSASASDTHGVSKIEYYVDATLLGTYSSTSSMHLWDTQGVADGAHTLTVKAYDSLGNVTTSAGVAVIVDNTLPTTAITSPTQSARVGGTVQFTATATDNQAVDRVEFYAGERLVGTATSAPYSVSWNTTTEANYSIELRTKVYDRAGNYSLSAPAYYVTVDNLAPTVAITSPANGASLFLSATIQVSASDNTGITQVVFYDGTKVLGTDTSAPYSFSWGLLSVTKGNHTLTAKAYDAAGNVTTSAPITVKVN</sequence>
<dbReference type="EMBL" id="JAXIVS010000005">
    <property type="protein sequence ID" value="MDY7228175.1"/>
    <property type="molecule type" value="Genomic_DNA"/>
</dbReference>
<dbReference type="Pfam" id="PF17957">
    <property type="entry name" value="Big_7"/>
    <property type="match status" value="12"/>
</dbReference>
<dbReference type="PROSITE" id="PS51257">
    <property type="entry name" value="PROKAR_LIPOPROTEIN"/>
    <property type="match status" value="1"/>
</dbReference>
<gene>
    <name evidence="1" type="ORF">SYV04_17275</name>
</gene>
<reference evidence="1 2" key="1">
    <citation type="submission" date="2023-12" db="EMBL/GenBank/DDBJ databases">
        <title>the genome sequence of Hyalangium sp. s54d21.</title>
        <authorList>
            <person name="Zhang X."/>
        </authorList>
    </citation>
    <scope>NUCLEOTIDE SEQUENCE [LARGE SCALE GENOMIC DNA]</scope>
    <source>
        <strain evidence="2">s54d21</strain>
    </source>
</reference>
<dbReference type="Gene3D" id="2.60.40.10">
    <property type="entry name" value="Immunoglobulins"/>
    <property type="match status" value="12"/>
</dbReference>
<comment type="caution">
    <text evidence="1">The sequence shown here is derived from an EMBL/GenBank/DDBJ whole genome shotgun (WGS) entry which is preliminary data.</text>
</comment>
<organism evidence="1 2">
    <name type="scientific">Hyalangium rubrum</name>
    <dbReference type="NCBI Taxonomy" id="3103134"/>
    <lineage>
        <taxon>Bacteria</taxon>
        <taxon>Pseudomonadati</taxon>
        <taxon>Myxococcota</taxon>
        <taxon>Myxococcia</taxon>
        <taxon>Myxococcales</taxon>
        <taxon>Cystobacterineae</taxon>
        <taxon>Archangiaceae</taxon>
        <taxon>Hyalangium</taxon>
    </lineage>
</organism>
<dbReference type="InterPro" id="IPR013783">
    <property type="entry name" value="Ig-like_fold"/>
</dbReference>
<protein>
    <submittedName>
        <fullName evidence="1">Ig-like domain-containing protein</fullName>
    </submittedName>
</protein>
<name>A0ABU5H7W4_9BACT</name>
<dbReference type="Proteomes" id="UP001291309">
    <property type="component" value="Unassembled WGS sequence"/>
</dbReference>
<accession>A0ABU5H7W4</accession>
<keyword evidence="2" id="KW-1185">Reference proteome</keyword>
<dbReference type="RefSeq" id="WP_321546899.1">
    <property type="nucleotide sequence ID" value="NZ_JAXIVS010000005.1"/>
</dbReference>
<evidence type="ECO:0000313" key="1">
    <source>
        <dbReference type="EMBL" id="MDY7228175.1"/>
    </source>
</evidence>
<evidence type="ECO:0000313" key="2">
    <source>
        <dbReference type="Proteomes" id="UP001291309"/>
    </source>
</evidence>
<proteinExistence type="predicted"/>